<comment type="similarity">
    <text evidence="4 9">Belongs to the alanine racemase family.</text>
</comment>
<dbReference type="InterPro" id="IPR000821">
    <property type="entry name" value="Ala_racemase"/>
</dbReference>
<name>A0ABW9G3U7_9GAMM</name>
<dbReference type="PROSITE" id="PS00395">
    <property type="entry name" value="ALANINE_RACEMASE"/>
    <property type="match status" value="1"/>
</dbReference>
<dbReference type="Gene3D" id="3.20.20.10">
    <property type="entry name" value="Alanine racemase"/>
    <property type="match status" value="1"/>
</dbReference>
<feature type="modified residue" description="N6-(pyridoxal phosphate)lysine" evidence="9">
    <location>
        <position position="34"/>
    </location>
</feature>
<dbReference type="Pfam" id="PF00842">
    <property type="entry name" value="Ala_racemase_C"/>
    <property type="match status" value="1"/>
</dbReference>
<dbReference type="PRINTS" id="PR00992">
    <property type="entry name" value="ALARACEMASE"/>
</dbReference>
<dbReference type="RefSeq" id="WP_408622047.1">
    <property type="nucleotide sequence ID" value="NZ_JBEQCT010000001.1"/>
</dbReference>
<evidence type="ECO:0000256" key="7">
    <source>
        <dbReference type="ARBA" id="ARBA00023235"/>
    </source>
</evidence>
<evidence type="ECO:0000313" key="12">
    <source>
        <dbReference type="Proteomes" id="UP001629953"/>
    </source>
</evidence>
<keyword evidence="12" id="KW-1185">Reference proteome</keyword>
<comment type="cofactor">
    <cofactor evidence="2 9">
        <name>pyridoxal 5'-phosphate</name>
        <dbReference type="ChEBI" id="CHEBI:597326"/>
    </cofactor>
</comment>
<feature type="active site" description="Proton acceptor; specific for D-alanine" evidence="9">
    <location>
        <position position="34"/>
    </location>
</feature>
<comment type="pathway">
    <text evidence="3">Cell wall biogenesis; peptidoglycan biosynthesis.</text>
</comment>
<dbReference type="InterPro" id="IPR009006">
    <property type="entry name" value="Ala_racemase/Decarboxylase_C"/>
</dbReference>
<proteinExistence type="inferred from homology"/>
<dbReference type="NCBIfam" id="TIGR00492">
    <property type="entry name" value="alr"/>
    <property type="match status" value="1"/>
</dbReference>
<evidence type="ECO:0000256" key="3">
    <source>
        <dbReference type="ARBA" id="ARBA00004752"/>
    </source>
</evidence>
<comment type="caution">
    <text evidence="11">The sequence shown here is derived from an EMBL/GenBank/DDBJ whole genome shotgun (WGS) entry which is preliminary data.</text>
</comment>
<feature type="binding site" evidence="9">
    <location>
        <position position="303"/>
    </location>
    <ligand>
        <name>substrate</name>
    </ligand>
</feature>
<evidence type="ECO:0000256" key="8">
    <source>
        <dbReference type="ARBA" id="ARBA00037912"/>
    </source>
</evidence>
<keyword evidence="6 9" id="KW-0663">Pyridoxal phosphate</keyword>
<evidence type="ECO:0000256" key="2">
    <source>
        <dbReference type="ARBA" id="ARBA00001933"/>
    </source>
</evidence>
<dbReference type="SUPFAM" id="SSF51419">
    <property type="entry name" value="PLP-binding barrel"/>
    <property type="match status" value="1"/>
</dbReference>
<sequence>MITAEAVIDLAALKHNIKVLSMHQPHSKMIAVVKGNAYGHGGSHVAHALSSFVDSFAVARFDEACQLREYGITQPIVLLEGCFDQTETQEAARLGFQPVVQNDQQIHWLEQLDGQYRINLWLKVDTGMHRLGFHLEQVRSRHQHLCKLPVMDQYVGFVSHLSCADESGNIQTDRQLQRFNHVTEGLVGPRSLANSAALLTRPDICFDKARPGIALYGVTPFAGHCGEENGLKAVMTLRSKLIAIRTHQCGEPVGYSGLWHASRETMIGVVAMGYGDGYPRTMPTGTPIQVNGRIVPLVGRVSMDMLTVDLGPDASDHIGDEVILWGPTNPVEPIAERVGTIGYELLIQLTNRVKRSYINGCS</sequence>
<organism evidence="11 12">
    <name type="scientific">Celerinatantimonas yamalensis</name>
    <dbReference type="NCBI Taxonomy" id="559956"/>
    <lineage>
        <taxon>Bacteria</taxon>
        <taxon>Pseudomonadati</taxon>
        <taxon>Pseudomonadota</taxon>
        <taxon>Gammaproteobacteria</taxon>
        <taxon>Celerinatantimonadaceae</taxon>
        <taxon>Celerinatantimonas</taxon>
    </lineage>
</organism>
<dbReference type="PANTHER" id="PTHR30511:SF4">
    <property type="entry name" value="ALANINE RACEMASE, BIOSYNTHETIC"/>
    <property type="match status" value="1"/>
</dbReference>
<comment type="function">
    <text evidence="9">Catalyzes the interconversion of L-alanine and D-alanine. May also act on other amino acids.</text>
</comment>
<evidence type="ECO:0000313" key="11">
    <source>
        <dbReference type="EMBL" id="MFM2483895.1"/>
    </source>
</evidence>
<dbReference type="Gene3D" id="2.40.37.10">
    <property type="entry name" value="Lyase, Ornithine Decarboxylase, Chain A, domain 1"/>
    <property type="match status" value="1"/>
</dbReference>
<dbReference type="SUPFAM" id="SSF50621">
    <property type="entry name" value="Alanine racemase C-terminal domain-like"/>
    <property type="match status" value="1"/>
</dbReference>
<dbReference type="Pfam" id="PF01168">
    <property type="entry name" value="Ala_racemase_N"/>
    <property type="match status" value="1"/>
</dbReference>
<accession>A0ABW9G3U7</accession>
<dbReference type="GO" id="GO:0008784">
    <property type="term" value="F:alanine racemase activity"/>
    <property type="evidence" value="ECO:0007669"/>
    <property type="project" value="UniProtKB-EC"/>
</dbReference>
<evidence type="ECO:0000256" key="6">
    <source>
        <dbReference type="ARBA" id="ARBA00022898"/>
    </source>
</evidence>
<evidence type="ECO:0000256" key="4">
    <source>
        <dbReference type="ARBA" id="ARBA00007880"/>
    </source>
</evidence>
<dbReference type="InterPro" id="IPR011079">
    <property type="entry name" value="Ala_racemase_C"/>
</dbReference>
<dbReference type="InterPro" id="IPR029066">
    <property type="entry name" value="PLP-binding_barrel"/>
</dbReference>
<comment type="pathway">
    <text evidence="8 9">Amino-acid biosynthesis; D-alanine biosynthesis; D-alanine from L-alanine: step 1/1.</text>
</comment>
<dbReference type="SMART" id="SM01005">
    <property type="entry name" value="Ala_racemase_C"/>
    <property type="match status" value="1"/>
</dbReference>
<comment type="catalytic activity">
    <reaction evidence="1 9">
        <text>L-alanine = D-alanine</text>
        <dbReference type="Rhea" id="RHEA:20249"/>
        <dbReference type="ChEBI" id="CHEBI:57416"/>
        <dbReference type="ChEBI" id="CHEBI:57972"/>
        <dbReference type="EC" id="5.1.1.1"/>
    </reaction>
</comment>
<dbReference type="PANTHER" id="PTHR30511">
    <property type="entry name" value="ALANINE RACEMASE"/>
    <property type="match status" value="1"/>
</dbReference>
<keyword evidence="7 9" id="KW-0413">Isomerase</keyword>
<feature type="binding site" evidence="9">
    <location>
        <position position="130"/>
    </location>
    <ligand>
        <name>substrate</name>
    </ligand>
</feature>
<dbReference type="InterPro" id="IPR001608">
    <property type="entry name" value="Ala_racemase_N"/>
</dbReference>
<evidence type="ECO:0000256" key="9">
    <source>
        <dbReference type="HAMAP-Rule" id="MF_01201"/>
    </source>
</evidence>
<dbReference type="Proteomes" id="UP001629953">
    <property type="component" value="Unassembled WGS sequence"/>
</dbReference>
<reference evidence="11 12" key="1">
    <citation type="journal article" date="2013" name="Int. J. Syst. Evol. Microbiol.">
        <title>Celerinatantimonas yamalensis sp. nov., a cold-adapted diazotrophic bacterium from a cold permafrost brine.</title>
        <authorList>
            <person name="Shcherbakova V."/>
            <person name="Chuvilskaya N."/>
            <person name="Rivkina E."/>
            <person name="Demidov N."/>
            <person name="Uchaeva V."/>
            <person name="Suetin S."/>
            <person name="Suzina N."/>
            <person name="Gilichinsky D."/>
        </authorList>
    </citation>
    <scope>NUCLEOTIDE SEQUENCE [LARGE SCALE GENOMIC DNA]</scope>
    <source>
        <strain evidence="11 12">C7</strain>
    </source>
</reference>
<dbReference type="HAMAP" id="MF_01201">
    <property type="entry name" value="Ala_racemase"/>
    <property type="match status" value="1"/>
</dbReference>
<evidence type="ECO:0000256" key="1">
    <source>
        <dbReference type="ARBA" id="ARBA00000316"/>
    </source>
</evidence>
<protein>
    <recommendedName>
        <fullName evidence="5 9">Alanine racemase</fullName>
        <ecNumber evidence="5 9">5.1.1.1</ecNumber>
    </recommendedName>
</protein>
<feature type="active site" description="Proton acceptor; specific for L-alanine" evidence="9">
    <location>
        <position position="255"/>
    </location>
</feature>
<dbReference type="InterPro" id="IPR020622">
    <property type="entry name" value="Ala_racemase_pyridoxalP-BS"/>
</dbReference>
<dbReference type="CDD" id="cd06827">
    <property type="entry name" value="PLPDE_III_AR_proteobact"/>
    <property type="match status" value="1"/>
</dbReference>
<dbReference type="EMBL" id="JBEQCT010000001">
    <property type="protein sequence ID" value="MFM2483895.1"/>
    <property type="molecule type" value="Genomic_DNA"/>
</dbReference>
<evidence type="ECO:0000256" key="5">
    <source>
        <dbReference type="ARBA" id="ARBA00013089"/>
    </source>
</evidence>
<gene>
    <name evidence="11" type="primary">alr</name>
    <name evidence="11" type="ORF">ABUE30_02245</name>
</gene>
<evidence type="ECO:0000259" key="10">
    <source>
        <dbReference type="SMART" id="SM01005"/>
    </source>
</evidence>
<feature type="domain" description="Alanine racemase C-terminal" evidence="10">
    <location>
        <begin position="234"/>
        <end position="358"/>
    </location>
</feature>
<dbReference type="EC" id="5.1.1.1" evidence="5 9"/>